<feature type="region of interest" description="Disordered" evidence="1">
    <location>
        <begin position="63"/>
        <end position="148"/>
    </location>
</feature>
<accession>A0A0D8XJP0</accession>
<protein>
    <submittedName>
        <fullName evidence="3">Uncharacterized protein</fullName>
    </submittedName>
</protein>
<proteinExistence type="predicted"/>
<evidence type="ECO:0000313" key="3">
    <source>
        <dbReference type="EMBL" id="KJH43972.1"/>
    </source>
</evidence>
<keyword evidence="2" id="KW-0732">Signal</keyword>
<keyword evidence="4" id="KW-1185">Reference proteome</keyword>
<sequence>MKRSSAIFMVSILSVMLSFTYEDKGVTMDPAAGNGSMHGTTDKMAANGTNSTGTMDLAKNHTMDTADNNTMHSPGNDTMDLAGSTMTMSPTGNGAMGNEADSSTNAGADSSADTGADPSPAGDDAGSSEEASGDMTTADAGGTNDYDEASSSNYRNDYSCSIILAISFLTYSTIFQLVY</sequence>
<feature type="compositionally biased region" description="Low complexity" evidence="1">
    <location>
        <begin position="106"/>
        <end position="121"/>
    </location>
</feature>
<gene>
    <name evidence="3" type="ORF">DICVIV_10018</name>
</gene>
<feature type="signal peptide" evidence="2">
    <location>
        <begin position="1"/>
        <end position="22"/>
    </location>
</feature>
<organism evidence="3 4">
    <name type="scientific">Dictyocaulus viviparus</name>
    <name type="common">Bovine lungworm</name>
    <dbReference type="NCBI Taxonomy" id="29172"/>
    <lineage>
        <taxon>Eukaryota</taxon>
        <taxon>Metazoa</taxon>
        <taxon>Ecdysozoa</taxon>
        <taxon>Nematoda</taxon>
        <taxon>Chromadorea</taxon>
        <taxon>Rhabditida</taxon>
        <taxon>Rhabditina</taxon>
        <taxon>Rhabditomorpha</taxon>
        <taxon>Strongyloidea</taxon>
        <taxon>Metastrongylidae</taxon>
        <taxon>Dictyocaulus</taxon>
    </lineage>
</organism>
<feature type="compositionally biased region" description="Polar residues" evidence="1">
    <location>
        <begin position="65"/>
        <end position="76"/>
    </location>
</feature>
<dbReference type="EMBL" id="KN716511">
    <property type="protein sequence ID" value="KJH43972.1"/>
    <property type="molecule type" value="Genomic_DNA"/>
</dbReference>
<name>A0A0D8XJP0_DICVI</name>
<evidence type="ECO:0000256" key="1">
    <source>
        <dbReference type="SAM" id="MobiDB-lite"/>
    </source>
</evidence>
<dbReference type="Proteomes" id="UP000053766">
    <property type="component" value="Unassembled WGS sequence"/>
</dbReference>
<feature type="chain" id="PRO_5002335689" evidence="2">
    <location>
        <begin position="23"/>
        <end position="179"/>
    </location>
</feature>
<dbReference type="AlphaFoldDB" id="A0A0D8XJP0"/>
<reference evidence="4" key="2">
    <citation type="journal article" date="2016" name="Sci. Rep.">
        <title>Dictyocaulus viviparus genome, variome and transcriptome elucidate lungworm biology and support future intervention.</title>
        <authorList>
            <person name="McNulty S.N."/>
            <person name="Strube C."/>
            <person name="Rosa B.A."/>
            <person name="Martin J.C."/>
            <person name="Tyagi R."/>
            <person name="Choi Y.J."/>
            <person name="Wang Q."/>
            <person name="Hallsworth Pepin K."/>
            <person name="Zhang X."/>
            <person name="Ozersky P."/>
            <person name="Wilson R.K."/>
            <person name="Sternberg P.W."/>
            <person name="Gasser R.B."/>
            <person name="Mitreva M."/>
        </authorList>
    </citation>
    <scope>NUCLEOTIDE SEQUENCE [LARGE SCALE GENOMIC DNA]</scope>
    <source>
        <strain evidence="4">HannoverDv2000</strain>
    </source>
</reference>
<evidence type="ECO:0000313" key="4">
    <source>
        <dbReference type="Proteomes" id="UP000053766"/>
    </source>
</evidence>
<reference evidence="3 4" key="1">
    <citation type="submission" date="2013-11" db="EMBL/GenBank/DDBJ databases">
        <title>Draft genome of the bovine lungworm Dictyocaulus viviparus.</title>
        <authorList>
            <person name="Mitreva M."/>
        </authorList>
    </citation>
    <scope>NUCLEOTIDE SEQUENCE [LARGE SCALE GENOMIC DNA]</scope>
    <source>
        <strain evidence="3 4">HannoverDv2000</strain>
    </source>
</reference>
<evidence type="ECO:0000256" key="2">
    <source>
        <dbReference type="SAM" id="SignalP"/>
    </source>
</evidence>